<accession>A0A9P0DIY6</accession>
<evidence type="ECO:0000313" key="2">
    <source>
        <dbReference type="EMBL" id="CAH1155413.1"/>
    </source>
</evidence>
<proteinExistence type="predicted"/>
<dbReference type="AlphaFoldDB" id="A0A9P0DIY6"/>
<dbReference type="EMBL" id="OU896708">
    <property type="protein sequence ID" value="CAH1155413.1"/>
    <property type="molecule type" value="Genomic_DNA"/>
</dbReference>
<organism evidence="2 3">
    <name type="scientific">Phaedon cochleariae</name>
    <name type="common">Mustard beetle</name>
    <dbReference type="NCBI Taxonomy" id="80249"/>
    <lineage>
        <taxon>Eukaryota</taxon>
        <taxon>Metazoa</taxon>
        <taxon>Ecdysozoa</taxon>
        <taxon>Arthropoda</taxon>
        <taxon>Hexapoda</taxon>
        <taxon>Insecta</taxon>
        <taxon>Pterygota</taxon>
        <taxon>Neoptera</taxon>
        <taxon>Endopterygota</taxon>
        <taxon>Coleoptera</taxon>
        <taxon>Polyphaga</taxon>
        <taxon>Cucujiformia</taxon>
        <taxon>Chrysomeloidea</taxon>
        <taxon>Chrysomelidae</taxon>
        <taxon>Chrysomelinae</taxon>
        <taxon>Chrysomelini</taxon>
        <taxon>Phaedon</taxon>
    </lineage>
</organism>
<dbReference type="OrthoDB" id="6711362at2759"/>
<dbReference type="Proteomes" id="UP001153737">
    <property type="component" value="Chromosome 2"/>
</dbReference>
<evidence type="ECO:0000313" key="3">
    <source>
        <dbReference type="Proteomes" id="UP001153737"/>
    </source>
</evidence>
<dbReference type="InterPro" id="IPR032071">
    <property type="entry name" value="DUF4806"/>
</dbReference>
<sequence length="184" mass="20873">MSDTLAKLIKQQVITRQILSEVLDEVQKMKQVSNTNPSTSTEVQSIFAAFQHFPIYSDETLNLLEDYLSEKGRFKAAITEMSKMGGASPYDFMKRCLSSIITNGFASQFSWLGAKKKRVFRQLKVADLLLEAAQLNGVSDNRKTSEEAIKAWLRRAKERYISSLKKTLPEASVRRDANILMFLP</sequence>
<reference evidence="2" key="1">
    <citation type="submission" date="2022-01" db="EMBL/GenBank/DDBJ databases">
        <authorList>
            <person name="King R."/>
        </authorList>
    </citation>
    <scope>NUCLEOTIDE SEQUENCE</scope>
</reference>
<dbReference type="PANTHER" id="PTHR34153">
    <property type="entry name" value="SI:CH211-262H13.3-RELATED-RELATED"/>
    <property type="match status" value="1"/>
</dbReference>
<dbReference type="Pfam" id="PF16064">
    <property type="entry name" value="DUF4806"/>
    <property type="match status" value="1"/>
</dbReference>
<feature type="domain" description="DUF4806" evidence="1">
    <location>
        <begin position="50"/>
        <end position="132"/>
    </location>
</feature>
<gene>
    <name evidence="2" type="ORF">PHAECO_LOCUS6717</name>
</gene>
<keyword evidence="3" id="KW-1185">Reference proteome</keyword>
<protein>
    <recommendedName>
        <fullName evidence="1">DUF4806 domain-containing protein</fullName>
    </recommendedName>
</protein>
<evidence type="ECO:0000259" key="1">
    <source>
        <dbReference type="Pfam" id="PF16064"/>
    </source>
</evidence>
<dbReference type="PANTHER" id="PTHR34153:SF2">
    <property type="entry name" value="SI:CH211-262H13.3-RELATED"/>
    <property type="match status" value="1"/>
</dbReference>
<name>A0A9P0DIY6_PHACE</name>
<reference evidence="2" key="2">
    <citation type="submission" date="2022-10" db="EMBL/GenBank/DDBJ databases">
        <authorList>
            <consortium name="ENA_rothamsted_submissions"/>
            <consortium name="culmorum"/>
            <person name="King R."/>
        </authorList>
    </citation>
    <scope>NUCLEOTIDE SEQUENCE</scope>
</reference>